<dbReference type="Proteomes" id="UP000286077">
    <property type="component" value="Unassembled WGS sequence"/>
</dbReference>
<feature type="transmembrane region" description="Helical" evidence="13">
    <location>
        <begin position="563"/>
        <end position="581"/>
    </location>
</feature>
<dbReference type="Pfam" id="PF14849">
    <property type="entry name" value="YidC_periplas"/>
    <property type="match status" value="1"/>
</dbReference>
<dbReference type="CDD" id="cd20070">
    <property type="entry name" value="5TM_YidC_Alb3"/>
    <property type="match status" value="1"/>
</dbReference>
<dbReference type="NCBIfam" id="TIGR03592">
    <property type="entry name" value="yidC_oxa1_cterm"/>
    <property type="match status" value="1"/>
</dbReference>
<dbReference type="InterPro" id="IPR028055">
    <property type="entry name" value="YidC/Oxa/ALB_C"/>
</dbReference>
<evidence type="ECO:0000259" key="16">
    <source>
        <dbReference type="Pfam" id="PF14849"/>
    </source>
</evidence>
<keyword evidence="10 13" id="KW-0143">Chaperone</keyword>
<evidence type="ECO:0000313" key="20">
    <source>
        <dbReference type="Proteomes" id="UP000286077"/>
    </source>
</evidence>
<feature type="domain" description="Membrane insertase YidC/Oxa/ALB C-terminal" evidence="15">
    <location>
        <begin position="380"/>
        <end position="582"/>
    </location>
</feature>
<dbReference type="AlphaFoldDB" id="A0A3R6HQU1"/>
<evidence type="ECO:0000256" key="13">
    <source>
        <dbReference type="HAMAP-Rule" id="MF_01810"/>
    </source>
</evidence>
<dbReference type="Gene3D" id="2.70.98.90">
    <property type="match status" value="1"/>
</dbReference>
<keyword evidence="7 13" id="KW-0653">Protein transport</keyword>
<protein>
    <recommendedName>
        <fullName evidence="3 13">Membrane protein insertase YidC</fullName>
    </recommendedName>
    <alternativeName>
        <fullName evidence="12 13">Foldase YidC</fullName>
    </alternativeName>
    <alternativeName>
        <fullName evidence="11 13">Membrane integrase YidC</fullName>
    </alternativeName>
    <alternativeName>
        <fullName evidence="13">Membrane protein YidC</fullName>
    </alternativeName>
</protein>
<evidence type="ECO:0000256" key="10">
    <source>
        <dbReference type="ARBA" id="ARBA00023186"/>
    </source>
</evidence>
<comment type="subcellular location">
    <subcellularLocation>
        <location evidence="1">Cell inner membrane</location>
        <topology evidence="1">Multi-pass membrane protein</topology>
    </subcellularLocation>
    <subcellularLocation>
        <location evidence="13">Cell membrane</location>
        <topology evidence="13">Multi-pass membrane protein</topology>
    </subcellularLocation>
</comment>
<feature type="transmembrane region" description="Helical" evidence="13">
    <location>
        <begin position="497"/>
        <end position="520"/>
    </location>
</feature>
<organism evidence="18 19">
    <name type="scientific">Segatella copri</name>
    <dbReference type="NCBI Taxonomy" id="165179"/>
    <lineage>
        <taxon>Bacteria</taxon>
        <taxon>Pseudomonadati</taxon>
        <taxon>Bacteroidota</taxon>
        <taxon>Bacteroidia</taxon>
        <taxon>Bacteroidales</taxon>
        <taxon>Prevotellaceae</taxon>
        <taxon>Segatella</taxon>
    </lineage>
</organism>
<sequence>MNKNNIIGFLLIAVVLIGFSWYNQPSAEEQRTAFVQDSIAKAKHAEMEKASKAAAAKRQTDAKAKVEADSTALFYSALKGQAKKIVLKNEKVELTLNTKGATVEKAVIKGYVGHNLQVKDGSADAKDVTLFDGNDQSLKFMLEAKEANIITSDLYFTPSNVTDKSVTMTAVAGEGKTLTLTYTLGNDYMLHMSLQANGMAGLFSPNYNKMDVDWSDKARQQERGFMFENRYTTLTYHNAEGGTDHLNEGSEKIDEKIEEAIDWVSFKNQFFSAIIVAKDNFEKDAFMTSIPQEKGSGYLKQFQAKMKTAFDPTGKKASEFEFYFGPNDFQILKNTEKESTFGKDLEFQKLVYLGWPIIRWINRFFTLYVFDWLSNVFPMGIVLILITLLLKLITYPMVKKSYMSSAKMRVLKPKLEAATAQYNKPEDQMQKQQAMMAEYAKYGVSPLSGCLPMLIQMPVWVAMFNFVPNAIQLRGEKFLWMNDLSTFDPIIEWNTNIWLIGDHLSLTCILFCVANLLYSWMTMRQQRDQMVGQQAEQMKMMQWMMYLMPLMFFFMFNDYSAGLNFYYFISLFFSAAIMWTLRKTTDDEKLLAILEKRYQENKNNPKKASGLMARMQALQEMQRKQQEEMMRKQAELNEKKNNLGK</sequence>
<keyword evidence="8 13" id="KW-1133">Transmembrane helix</keyword>
<dbReference type="GO" id="GO:0005886">
    <property type="term" value="C:plasma membrane"/>
    <property type="evidence" value="ECO:0007669"/>
    <property type="project" value="UniProtKB-SubCell"/>
</dbReference>
<dbReference type="InterPro" id="IPR038221">
    <property type="entry name" value="YidC_periplasmic_sf"/>
</dbReference>
<dbReference type="InterPro" id="IPR019998">
    <property type="entry name" value="Membr_insert_YidC"/>
</dbReference>
<evidence type="ECO:0000256" key="12">
    <source>
        <dbReference type="ARBA" id="ARBA00033342"/>
    </source>
</evidence>
<feature type="region of interest" description="Disordered" evidence="14">
    <location>
        <begin position="621"/>
        <end position="645"/>
    </location>
</feature>
<evidence type="ECO:0000313" key="18">
    <source>
        <dbReference type="EMBL" id="RHH81199.1"/>
    </source>
</evidence>
<dbReference type="NCBIfam" id="TIGR03593">
    <property type="entry name" value="yidC_nterm"/>
    <property type="match status" value="1"/>
</dbReference>
<dbReference type="NCBIfam" id="NF002356">
    <property type="entry name" value="PRK01318.2-3"/>
    <property type="match status" value="1"/>
</dbReference>
<name>A0A3R6HQU1_9BACT</name>
<evidence type="ECO:0000256" key="5">
    <source>
        <dbReference type="ARBA" id="ARBA00022475"/>
    </source>
</evidence>
<keyword evidence="4 13" id="KW-0813">Transport</keyword>
<dbReference type="HAMAP" id="MF_01810">
    <property type="entry name" value="YidC_type1"/>
    <property type="match status" value="1"/>
</dbReference>
<dbReference type="RefSeq" id="WP_118139610.1">
    <property type="nucleotide sequence ID" value="NZ_QRKB01000027.1"/>
</dbReference>
<gene>
    <name evidence="13" type="primary">yidC</name>
    <name evidence="18" type="ORF">DW192_10705</name>
    <name evidence="17" type="ORF">DWV60_05150</name>
</gene>
<evidence type="ECO:0000259" key="15">
    <source>
        <dbReference type="Pfam" id="PF02096"/>
    </source>
</evidence>
<evidence type="ECO:0000256" key="6">
    <source>
        <dbReference type="ARBA" id="ARBA00022692"/>
    </source>
</evidence>
<dbReference type="CDD" id="cd19961">
    <property type="entry name" value="EcYidC-like_peri"/>
    <property type="match status" value="1"/>
</dbReference>
<evidence type="ECO:0000256" key="2">
    <source>
        <dbReference type="ARBA" id="ARBA00010527"/>
    </source>
</evidence>
<reference evidence="19 20" key="1">
    <citation type="submission" date="2018-08" db="EMBL/GenBank/DDBJ databases">
        <title>A genome reference for cultivated species of the human gut microbiota.</title>
        <authorList>
            <person name="Zou Y."/>
            <person name="Xue W."/>
            <person name="Luo G."/>
        </authorList>
    </citation>
    <scope>NUCLEOTIDE SEQUENCE [LARGE SCALE GENOMIC DNA]</scope>
    <source>
        <strain evidence="17 20">AF11-14</strain>
        <strain evidence="18 19">AM16-54</strain>
    </source>
</reference>
<accession>A0A3R6HQU1</accession>
<comment type="subunit">
    <text evidence="13">Interacts with the Sec translocase complex via SecD. Specifically interacts with transmembrane segments of nascent integral membrane proteins during membrane integration.</text>
</comment>
<evidence type="ECO:0000256" key="3">
    <source>
        <dbReference type="ARBA" id="ARBA00015325"/>
    </source>
</evidence>
<dbReference type="PANTHER" id="PTHR12428:SF65">
    <property type="entry name" value="CYTOCHROME C OXIDASE ASSEMBLY PROTEIN COX18, MITOCHONDRIAL"/>
    <property type="match status" value="1"/>
</dbReference>
<keyword evidence="5 13" id="KW-1003">Cell membrane</keyword>
<keyword evidence="9 13" id="KW-0472">Membrane</keyword>
<dbReference type="Proteomes" id="UP000284548">
    <property type="component" value="Unassembled WGS sequence"/>
</dbReference>
<evidence type="ECO:0000256" key="1">
    <source>
        <dbReference type="ARBA" id="ARBA00004429"/>
    </source>
</evidence>
<feature type="transmembrane region" description="Helical" evidence="13">
    <location>
        <begin position="376"/>
        <end position="398"/>
    </location>
</feature>
<evidence type="ECO:0000256" key="14">
    <source>
        <dbReference type="SAM" id="MobiDB-lite"/>
    </source>
</evidence>
<dbReference type="EMBL" id="QRKB01000027">
    <property type="protein sequence ID" value="RHH81199.1"/>
    <property type="molecule type" value="Genomic_DNA"/>
</dbReference>
<comment type="caution">
    <text evidence="18">The sequence shown here is derived from an EMBL/GenBank/DDBJ whole genome shotgun (WGS) entry which is preliminary data.</text>
</comment>
<dbReference type="GO" id="GO:0015031">
    <property type="term" value="P:protein transport"/>
    <property type="evidence" value="ECO:0007669"/>
    <property type="project" value="UniProtKB-KW"/>
</dbReference>
<evidence type="ECO:0000256" key="11">
    <source>
        <dbReference type="ARBA" id="ARBA00033245"/>
    </source>
</evidence>
<evidence type="ECO:0000256" key="9">
    <source>
        <dbReference type="ARBA" id="ARBA00023136"/>
    </source>
</evidence>
<dbReference type="InterPro" id="IPR047196">
    <property type="entry name" value="YidC_ALB_C"/>
</dbReference>
<dbReference type="PANTHER" id="PTHR12428">
    <property type="entry name" value="OXA1"/>
    <property type="match status" value="1"/>
</dbReference>
<comment type="function">
    <text evidence="13">Required for the insertion and/or proper folding and/or complex formation of integral membrane proteins into the membrane. Involved in integration of membrane proteins that insert both dependently and independently of the Sec translocase complex, as well as at least some lipoproteins. Aids folding of multispanning membrane proteins.</text>
</comment>
<dbReference type="PRINTS" id="PR00701">
    <property type="entry name" value="60KDINNERMP"/>
</dbReference>
<dbReference type="GO" id="GO:0051205">
    <property type="term" value="P:protein insertion into membrane"/>
    <property type="evidence" value="ECO:0007669"/>
    <property type="project" value="TreeGrafter"/>
</dbReference>
<feature type="transmembrane region" description="Helical" evidence="13">
    <location>
        <begin position="6"/>
        <end position="22"/>
    </location>
</feature>
<evidence type="ECO:0000256" key="7">
    <source>
        <dbReference type="ARBA" id="ARBA00022927"/>
    </source>
</evidence>
<dbReference type="InterPro" id="IPR001708">
    <property type="entry name" value="YidC/ALB3/OXA1/COX18"/>
</dbReference>
<dbReference type="Pfam" id="PF02096">
    <property type="entry name" value="60KD_IMP"/>
    <property type="match status" value="1"/>
</dbReference>
<feature type="domain" description="Membrane insertase YidC N-terminal" evidence="16">
    <location>
        <begin position="85"/>
        <end position="365"/>
    </location>
</feature>
<feature type="transmembrane region" description="Helical" evidence="13">
    <location>
        <begin position="540"/>
        <end position="557"/>
    </location>
</feature>
<evidence type="ECO:0000256" key="4">
    <source>
        <dbReference type="ARBA" id="ARBA00022448"/>
    </source>
</evidence>
<proteinExistence type="inferred from homology"/>
<dbReference type="GO" id="GO:0032977">
    <property type="term" value="F:membrane insertase activity"/>
    <property type="evidence" value="ECO:0007669"/>
    <property type="project" value="InterPro"/>
</dbReference>
<evidence type="ECO:0000313" key="17">
    <source>
        <dbReference type="EMBL" id="RGW69377.1"/>
    </source>
</evidence>
<keyword evidence="6 13" id="KW-0812">Transmembrane</keyword>
<feature type="transmembrane region" description="Helical" evidence="13">
    <location>
        <begin position="439"/>
        <end position="463"/>
    </location>
</feature>
<comment type="similarity">
    <text evidence="2 13">Belongs to the OXA1/ALB3/YidC family. Type 1 subfamily.</text>
</comment>
<dbReference type="EMBL" id="QSAQ01000009">
    <property type="protein sequence ID" value="RGW69377.1"/>
    <property type="molecule type" value="Genomic_DNA"/>
</dbReference>
<dbReference type="InterPro" id="IPR028053">
    <property type="entry name" value="Membr_insert_YidC_N"/>
</dbReference>
<evidence type="ECO:0000256" key="8">
    <source>
        <dbReference type="ARBA" id="ARBA00022989"/>
    </source>
</evidence>
<evidence type="ECO:0000313" key="19">
    <source>
        <dbReference type="Proteomes" id="UP000284548"/>
    </source>
</evidence>